<feature type="region of interest" description="Disordered" evidence="1">
    <location>
        <begin position="1"/>
        <end position="196"/>
    </location>
</feature>
<feature type="compositionally biased region" description="Polar residues" evidence="1">
    <location>
        <begin position="13"/>
        <end position="22"/>
    </location>
</feature>
<dbReference type="VEuPathDB" id="FungiDB:DD237_006878"/>
<accession>A0A3M6VEK4</accession>
<comment type="caution">
    <text evidence="2">The sequence shown here is derived from an EMBL/GenBank/DDBJ whole genome shotgun (WGS) entry which is preliminary data.</text>
</comment>
<feature type="compositionally biased region" description="Polar residues" evidence="1">
    <location>
        <begin position="187"/>
        <end position="196"/>
    </location>
</feature>
<dbReference type="EMBL" id="QLLG01000513">
    <property type="protein sequence ID" value="RMX62760.1"/>
    <property type="molecule type" value="Genomic_DNA"/>
</dbReference>
<organism evidence="2 3">
    <name type="scientific">Peronospora effusa</name>
    <dbReference type="NCBI Taxonomy" id="542832"/>
    <lineage>
        <taxon>Eukaryota</taxon>
        <taxon>Sar</taxon>
        <taxon>Stramenopiles</taxon>
        <taxon>Oomycota</taxon>
        <taxon>Peronosporomycetes</taxon>
        <taxon>Peronosporales</taxon>
        <taxon>Peronosporaceae</taxon>
        <taxon>Peronospora</taxon>
    </lineage>
</organism>
<sequence>MVDESLTDENDVQPMNATASDSHASRNKKANEELFDPESFSPQRASTRIRKRTGIASDGTGSAAPSLSSRNSRKCMRVASVFAESASKEVSGLESLDASASEADTKLREESEETMSPAKHAPARRTGNGNEEEHGDSEALPSVAEKEDDDEENEKTRNVEQEEEQLTSKRKKNSTENEVSKKKVAQSDKQNAISKSSARFETQTFVKFLLLNVIFDIAKIHLVHLEPRMK</sequence>
<feature type="compositionally biased region" description="Polar residues" evidence="1">
    <location>
        <begin position="59"/>
        <end position="70"/>
    </location>
</feature>
<proteinExistence type="predicted"/>
<evidence type="ECO:0000256" key="1">
    <source>
        <dbReference type="SAM" id="MobiDB-lite"/>
    </source>
</evidence>
<gene>
    <name evidence="2" type="ORF">DD238_008488</name>
</gene>
<feature type="compositionally biased region" description="Acidic residues" evidence="1">
    <location>
        <begin position="1"/>
        <end position="11"/>
    </location>
</feature>
<protein>
    <submittedName>
        <fullName evidence="2">Uncharacterized protein</fullName>
    </submittedName>
</protein>
<name>A0A3M6VEK4_9STRA</name>
<evidence type="ECO:0000313" key="2">
    <source>
        <dbReference type="EMBL" id="RMX62760.1"/>
    </source>
</evidence>
<evidence type="ECO:0000313" key="3">
    <source>
        <dbReference type="Proteomes" id="UP000282087"/>
    </source>
</evidence>
<dbReference type="Proteomes" id="UP000282087">
    <property type="component" value="Unassembled WGS sequence"/>
</dbReference>
<dbReference type="AlphaFoldDB" id="A0A3M6VEK4"/>
<keyword evidence="3" id="KW-1185">Reference proteome</keyword>
<reference evidence="2 3" key="1">
    <citation type="submission" date="2018-06" db="EMBL/GenBank/DDBJ databases">
        <title>Comparative genomics of downy mildews reveals potential adaptations to biotrophy.</title>
        <authorList>
            <person name="Fletcher K."/>
            <person name="Klosterman S.J."/>
            <person name="Derevnina L."/>
            <person name="Martin F."/>
            <person name="Koike S."/>
            <person name="Reyes Chin-Wo S."/>
            <person name="Mou B."/>
            <person name="Michelmore R."/>
        </authorList>
    </citation>
    <scope>NUCLEOTIDE SEQUENCE [LARGE SCALE GENOMIC DNA]</scope>
    <source>
        <strain evidence="2 3">R14</strain>
    </source>
</reference>